<name>A0AA50CJ89_9HYPH</name>
<dbReference type="InterPro" id="IPR009467">
    <property type="entry name" value="Glycolipid-bd_prot_put"/>
</dbReference>
<dbReference type="Pfam" id="PF06475">
    <property type="entry name" value="Glycolipid_bind"/>
    <property type="match status" value="1"/>
</dbReference>
<evidence type="ECO:0000313" key="2">
    <source>
        <dbReference type="Proteomes" id="UP001234585"/>
    </source>
</evidence>
<reference evidence="1 2" key="1">
    <citation type="submission" date="2023-08" db="EMBL/GenBank/DDBJ databases">
        <title>Pathogen: clinical or host-associated sample.</title>
        <authorList>
            <person name="Hergert J."/>
            <person name="Casey R."/>
            <person name="Wagner J."/>
            <person name="Young E.L."/>
            <person name="Oakeson K.F."/>
        </authorList>
    </citation>
    <scope>NUCLEOTIDE SEQUENCE [LARGE SCALE GENOMIC DNA]</scope>
    <source>
        <strain evidence="1 2">1760953</strain>
    </source>
</reference>
<accession>A0AA50CJ89</accession>
<protein>
    <submittedName>
        <fullName evidence="1">Glycolipid-binding domain-containing protein</fullName>
    </submittedName>
</protein>
<sequence length="188" mass="21065">MFPPLTLKTVRWRPLEGEGLEHLTVRAVEGGIRAESAVIGDRGDGRLYGVHYRIDLDAGWRVRSFRVEETDGSRVAMTSDGEGRWRSESGEPLAAFDGCIDIDLAGTPFTNTLPIRRLGLAPEAGTVRLKMVYVPFDTFSPFPDGQNYTCLDRARRYLYQADDRTFQAELPVDADGFVTDYPTLFARL</sequence>
<proteinExistence type="predicted"/>
<evidence type="ECO:0000313" key="1">
    <source>
        <dbReference type="EMBL" id="WLR97695.1"/>
    </source>
</evidence>
<keyword evidence="2" id="KW-1185">Reference proteome</keyword>
<dbReference type="EMBL" id="CP132302">
    <property type="protein sequence ID" value="WLR97695.1"/>
    <property type="molecule type" value="Genomic_DNA"/>
</dbReference>
<dbReference type="Proteomes" id="UP001234585">
    <property type="component" value="Chromosome"/>
</dbReference>
<dbReference type="AlphaFoldDB" id="A0AA50CJ89"/>
<dbReference type="RefSeq" id="WP_306037622.1">
    <property type="nucleotide sequence ID" value="NZ_CP132302.1"/>
</dbReference>
<gene>
    <name evidence="1" type="ORF">Q9313_01290</name>
</gene>
<dbReference type="SUPFAM" id="SSF159275">
    <property type="entry name" value="PA1994-like"/>
    <property type="match status" value="1"/>
</dbReference>
<organism evidence="1 2">
    <name type="scientific">Shinella sumterensis</name>
    <dbReference type="NCBI Taxonomy" id="1967501"/>
    <lineage>
        <taxon>Bacteria</taxon>
        <taxon>Pseudomonadati</taxon>
        <taxon>Pseudomonadota</taxon>
        <taxon>Alphaproteobacteria</taxon>
        <taxon>Hyphomicrobiales</taxon>
        <taxon>Rhizobiaceae</taxon>
        <taxon>Shinella</taxon>
    </lineage>
</organism>